<proteinExistence type="predicted"/>
<keyword evidence="1" id="KW-0812">Transmembrane</keyword>
<evidence type="ECO:0000313" key="2">
    <source>
        <dbReference type="Proteomes" id="UP000887540"/>
    </source>
</evidence>
<evidence type="ECO:0000256" key="1">
    <source>
        <dbReference type="SAM" id="Phobius"/>
    </source>
</evidence>
<keyword evidence="1" id="KW-0472">Membrane</keyword>
<dbReference type="Proteomes" id="UP000887540">
    <property type="component" value="Unplaced"/>
</dbReference>
<protein>
    <submittedName>
        <fullName evidence="3">Uncharacterized protein</fullName>
    </submittedName>
</protein>
<feature type="transmembrane region" description="Helical" evidence="1">
    <location>
        <begin position="116"/>
        <end position="137"/>
    </location>
</feature>
<reference evidence="3" key="1">
    <citation type="submission" date="2022-11" db="UniProtKB">
        <authorList>
            <consortium name="WormBaseParasite"/>
        </authorList>
    </citation>
    <scope>IDENTIFICATION</scope>
</reference>
<dbReference type="AlphaFoldDB" id="A0A914CYV5"/>
<accession>A0A914CYV5</accession>
<sequence length="161" mass="17755">MGDDTVLACIGGVNMHNSSSDLEEGIAMVAWNDKTSNYILYEATELINSLGNFSIVNAYSLMMHTILDGEAFPWISQNTISFCSTFGCGGNLTTYKNLDAVHQSAIPRFVKHSIGVAHGITMIVCWWVLIASSILIARFGKKYKYEICGSAIWFQVILLQC</sequence>
<evidence type="ECO:0000313" key="3">
    <source>
        <dbReference type="WBParaSite" id="ACRNAN_scaffold1651.g12162.t1"/>
    </source>
</evidence>
<organism evidence="2 3">
    <name type="scientific">Acrobeloides nanus</name>
    <dbReference type="NCBI Taxonomy" id="290746"/>
    <lineage>
        <taxon>Eukaryota</taxon>
        <taxon>Metazoa</taxon>
        <taxon>Ecdysozoa</taxon>
        <taxon>Nematoda</taxon>
        <taxon>Chromadorea</taxon>
        <taxon>Rhabditida</taxon>
        <taxon>Tylenchina</taxon>
        <taxon>Cephalobomorpha</taxon>
        <taxon>Cephaloboidea</taxon>
        <taxon>Cephalobidae</taxon>
        <taxon>Acrobeloides</taxon>
    </lineage>
</organism>
<name>A0A914CYV5_9BILA</name>
<keyword evidence="1" id="KW-1133">Transmembrane helix</keyword>
<dbReference type="WBParaSite" id="ACRNAN_scaffold1651.g12162.t1">
    <property type="protein sequence ID" value="ACRNAN_scaffold1651.g12162.t1"/>
    <property type="gene ID" value="ACRNAN_scaffold1651.g12162"/>
</dbReference>
<keyword evidence="2" id="KW-1185">Reference proteome</keyword>